<feature type="compositionally biased region" description="Basic residues" evidence="1">
    <location>
        <begin position="607"/>
        <end position="616"/>
    </location>
</feature>
<organism evidence="2">
    <name type="scientific">freshwater metagenome</name>
    <dbReference type="NCBI Taxonomy" id="449393"/>
    <lineage>
        <taxon>unclassified sequences</taxon>
        <taxon>metagenomes</taxon>
        <taxon>ecological metagenomes</taxon>
    </lineage>
</organism>
<sequence length="686" mass="73121">MRGELSNLALGPDVEPDDDRLRCAGQGHVVLRDRADASVNDTEVHLLADIDLQQRILECLDGTRNVALDDEGELGDLALFDRLEEVLERALHAVLREERVALSCLTCLGNLTGDAILGNDEEAIAGTRHRRKTEYLDGERRTGDLDGVAVVVEHCPDSAVGIARDDRIAGAQGAALDEDGRHRAAAAVEMSLDRDALGILARVGAQVERRIGREEDGIEKLLDTGTRLRGDVDEHRVAAELLSDESVLSQLGPDLNRVCAFLVDLVHCHDDRHAGRLRMVQGLDCLRLHAIISSNDKDRDVGDLRTTGAHGGERLMARGIDEGDLALALGGRGRDLVGADVLRDPTCLATDDVRLADSVKETGLAVIDVTHDRDNRRTDDEVFLDAFVLAEFEVVGLEQFAILILGGYDLDVVVELTAEQAQRVVINRLSCRHHLAELDEHLHEVGRHAVHLVGEVGQARASRKPDGLARTTTDAHAAHRRGLHIVELLTLRTLGLATTRRPPAGPSERSGRRATSAGSTRTSTLETTGTTGTTARSACASAGGSGTTRTTWTATLETTGTATRPTCTTRTARATALESAGASSGATRASRTSRGPRGHSSGIRTGYARHARRSWPRHAGAAAERIVARPRGGGAAHAGAAAERVVAGPGPGGSRSTRRRARATGDGARRWRRGCLGGGAGCGGRR</sequence>
<proteinExistence type="predicted"/>
<gene>
    <name evidence="2" type="ORF">UFOPK3720_00607</name>
</gene>
<name>A0A6J7IDW5_9ZZZZ</name>
<accession>A0A6J7IDW5</accession>
<evidence type="ECO:0000313" key="2">
    <source>
        <dbReference type="EMBL" id="CAB4928726.1"/>
    </source>
</evidence>
<dbReference type="EMBL" id="CAFBNB010000090">
    <property type="protein sequence ID" value="CAB4928726.1"/>
    <property type="molecule type" value="Genomic_DNA"/>
</dbReference>
<feature type="compositionally biased region" description="Gly residues" evidence="1">
    <location>
        <begin position="675"/>
        <end position="686"/>
    </location>
</feature>
<evidence type="ECO:0000256" key="1">
    <source>
        <dbReference type="SAM" id="MobiDB-lite"/>
    </source>
</evidence>
<feature type="compositionally biased region" description="Low complexity" evidence="1">
    <location>
        <begin position="637"/>
        <end position="648"/>
    </location>
</feature>
<dbReference type="AntiFam" id="ANF00072">
    <property type="entry name" value="Shadow ORF (opposite TypA)"/>
</dbReference>
<reference evidence="2" key="1">
    <citation type="submission" date="2020-05" db="EMBL/GenBank/DDBJ databases">
        <authorList>
            <person name="Chiriac C."/>
            <person name="Salcher M."/>
            <person name="Ghai R."/>
            <person name="Kavagutti S V."/>
        </authorList>
    </citation>
    <scope>NUCLEOTIDE SEQUENCE</scope>
</reference>
<protein>
    <submittedName>
        <fullName evidence="2">Unannotated protein</fullName>
    </submittedName>
</protein>
<dbReference type="AlphaFoldDB" id="A0A6J7IDW5"/>
<feature type="compositionally biased region" description="Low complexity" evidence="1">
    <location>
        <begin position="513"/>
        <end position="595"/>
    </location>
</feature>
<feature type="region of interest" description="Disordered" evidence="1">
    <location>
        <begin position="496"/>
        <end position="686"/>
    </location>
</feature>